<reference evidence="3 4" key="1">
    <citation type="submission" date="2016-10" db="EMBL/GenBank/DDBJ databases">
        <authorList>
            <person name="Varghese N."/>
            <person name="Submissions S."/>
        </authorList>
    </citation>
    <scope>NUCLEOTIDE SEQUENCE [LARGE SCALE GENOMIC DNA]</scope>
    <source>
        <strain evidence="3 4">DSM 1741</strain>
    </source>
</reference>
<proteinExistence type="predicted"/>
<dbReference type="InterPro" id="IPR025874">
    <property type="entry name" value="DZR"/>
</dbReference>
<evidence type="ECO:0000313" key="3">
    <source>
        <dbReference type="EMBL" id="SFM20455.1"/>
    </source>
</evidence>
<organism evidence="3 4">
    <name type="scientific">Desulfomicrobium norvegicum (strain DSM 1741 / NCIMB 8310)</name>
    <name type="common">Desulfovibrio baculatus (strain Norway 4)</name>
    <name type="synonym">Desulfovibrio desulfuricans (strain Norway 4)</name>
    <dbReference type="NCBI Taxonomy" id="52561"/>
    <lineage>
        <taxon>Bacteria</taxon>
        <taxon>Pseudomonadati</taxon>
        <taxon>Thermodesulfobacteriota</taxon>
        <taxon>Desulfovibrionia</taxon>
        <taxon>Desulfovibrionales</taxon>
        <taxon>Desulfomicrobiaceae</taxon>
        <taxon>Desulfomicrobium</taxon>
    </lineage>
</organism>
<gene>
    <name evidence="3" type="ORF">SAMN05421830_12044</name>
</gene>
<dbReference type="OrthoDB" id="5472316at2"/>
<evidence type="ECO:0000259" key="2">
    <source>
        <dbReference type="Pfam" id="PF12773"/>
    </source>
</evidence>
<comment type="caution">
    <text evidence="3">The sequence shown here is derived from an EMBL/GenBank/DDBJ whole genome shotgun (WGS) entry which is preliminary data.</text>
</comment>
<feature type="domain" description="DZANK-type" evidence="2">
    <location>
        <begin position="102"/>
        <end position="142"/>
    </location>
</feature>
<evidence type="ECO:0000313" key="4">
    <source>
        <dbReference type="Proteomes" id="UP000199581"/>
    </source>
</evidence>
<dbReference type="Pfam" id="PF12773">
    <property type="entry name" value="DZR"/>
    <property type="match status" value="1"/>
</dbReference>
<keyword evidence="1" id="KW-0472">Membrane</keyword>
<dbReference type="Proteomes" id="UP000199581">
    <property type="component" value="Unassembled WGS sequence"/>
</dbReference>
<feature type="transmembrane region" description="Helical" evidence="1">
    <location>
        <begin position="6"/>
        <end position="26"/>
    </location>
</feature>
<keyword evidence="4" id="KW-1185">Reference proteome</keyword>
<keyword evidence="1" id="KW-0812">Transmembrane</keyword>
<dbReference type="RefSeq" id="WP_092194454.1">
    <property type="nucleotide sequence ID" value="NZ_FOTO01000020.1"/>
</dbReference>
<name>A0A8G2C652_DESNO</name>
<accession>A0A8G2C652</accession>
<dbReference type="AlphaFoldDB" id="A0A8G2C652"/>
<keyword evidence="1" id="KW-1133">Transmembrane helix</keyword>
<dbReference type="EMBL" id="FOTO01000020">
    <property type="protein sequence ID" value="SFM20455.1"/>
    <property type="molecule type" value="Genomic_DNA"/>
</dbReference>
<evidence type="ECO:0000256" key="1">
    <source>
        <dbReference type="SAM" id="Phobius"/>
    </source>
</evidence>
<protein>
    <submittedName>
        <fullName evidence="3">Double zinc ribbon</fullName>
    </submittedName>
</protein>
<sequence>MEGLGLLWIIFLVLSGCVTIAPLIIWRNTNRTNRLLALMLLQQGAKPEHVRGAWSQSGSSLTSIPGYEDMGIVGALKDAGRAVQKIQKDFKEAASEDPKPAPIKPKSRYCHHCGSDAPLEASACPTCTRELPDRPVFCPKCGHEISHRPEACPGCGAKYRYKDNPA</sequence>